<dbReference type="Gene3D" id="1.10.540.10">
    <property type="entry name" value="Acyl-CoA dehydrogenase/oxidase, N-terminal domain"/>
    <property type="match status" value="1"/>
</dbReference>
<keyword evidence="3 6" id="KW-0285">Flavoprotein</keyword>
<feature type="domain" description="Acyl-CoA dehydrogenase/oxidase C-terminal" evidence="7">
    <location>
        <begin position="236"/>
        <end position="383"/>
    </location>
</feature>
<dbReference type="PANTHER" id="PTHR43884:SF20">
    <property type="entry name" value="ACYL-COA DEHYDROGENASE FADE28"/>
    <property type="match status" value="1"/>
</dbReference>
<organism evidence="10 11">
    <name type="scientific">Micromonospora sonchi</name>
    <dbReference type="NCBI Taxonomy" id="1763543"/>
    <lineage>
        <taxon>Bacteria</taxon>
        <taxon>Bacillati</taxon>
        <taxon>Actinomycetota</taxon>
        <taxon>Actinomycetes</taxon>
        <taxon>Micromonosporales</taxon>
        <taxon>Micromonosporaceae</taxon>
        <taxon>Micromonospora</taxon>
    </lineage>
</organism>
<dbReference type="PROSITE" id="PS00072">
    <property type="entry name" value="ACYL_COA_DH_1"/>
    <property type="match status" value="1"/>
</dbReference>
<dbReference type="Pfam" id="PF00441">
    <property type="entry name" value="Acyl-CoA_dh_1"/>
    <property type="match status" value="1"/>
</dbReference>
<evidence type="ECO:0000256" key="3">
    <source>
        <dbReference type="ARBA" id="ARBA00022630"/>
    </source>
</evidence>
<dbReference type="AlphaFoldDB" id="A0A917U3N2"/>
<feature type="domain" description="Acyl-CoA oxidase/dehydrogenase middle" evidence="8">
    <location>
        <begin position="128"/>
        <end position="223"/>
    </location>
</feature>
<dbReference type="InterPro" id="IPR006091">
    <property type="entry name" value="Acyl-CoA_Oxase/DH_mid-dom"/>
</dbReference>
<accession>A0A917U3N2</accession>
<dbReference type="EMBL" id="BMNB01000024">
    <property type="protein sequence ID" value="GGM54955.1"/>
    <property type="molecule type" value="Genomic_DNA"/>
</dbReference>
<dbReference type="SUPFAM" id="SSF47203">
    <property type="entry name" value="Acyl-CoA dehydrogenase C-terminal domain-like"/>
    <property type="match status" value="1"/>
</dbReference>
<dbReference type="Gene3D" id="1.20.140.10">
    <property type="entry name" value="Butyryl-CoA Dehydrogenase, subunit A, domain 3"/>
    <property type="match status" value="1"/>
</dbReference>
<dbReference type="InterPro" id="IPR009100">
    <property type="entry name" value="AcylCoA_DH/oxidase_NM_dom_sf"/>
</dbReference>
<dbReference type="GO" id="GO:0003995">
    <property type="term" value="F:acyl-CoA dehydrogenase activity"/>
    <property type="evidence" value="ECO:0007669"/>
    <property type="project" value="InterPro"/>
</dbReference>
<protein>
    <submittedName>
        <fullName evidence="10">Acyl-CoA dehydrogenase</fullName>
    </submittedName>
</protein>
<name>A0A917U3N2_9ACTN</name>
<evidence type="ECO:0000313" key="11">
    <source>
        <dbReference type="Proteomes" id="UP000608890"/>
    </source>
</evidence>
<reference evidence="10" key="2">
    <citation type="submission" date="2020-09" db="EMBL/GenBank/DDBJ databases">
        <authorList>
            <person name="Sun Q."/>
            <person name="Zhou Y."/>
        </authorList>
    </citation>
    <scope>NUCLEOTIDE SEQUENCE</scope>
    <source>
        <strain evidence="10">CGMCC 4.7312</strain>
    </source>
</reference>
<dbReference type="CDD" id="cd00567">
    <property type="entry name" value="ACAD"/>
    <property type="match status" value="1"/>
</dbReference>
<dbReference type="InterPro" id="IPR037069">
    <property type="entry name" value="AcylCoA_DH/ox_N_sf"/>
</dbReference>
<dbReference type="Pfam" id="PF02771">
    <property type="entry name" value="Acyl-CoA_dh_N"/>
    <property type="match status" value="1"/>
</dbReference>
<dbReference type="GO" id="GO:0050660">
    <property type="term" value="F:flavin adenine dinucleotide binding"/>
    <property type="evidence" value="ECO:0007669"/>
    <property type="project" value="InterPro"/>
</dbReference>
<evidence type="ECO:0000256" key="2">
    <source>
        <dbReference type="ARBA" id="ARBA00009347"/>
    </source>
</evidence>
<evidence type="ECO:0000259" key="9">
    <source>
        <dbReference type="Pfam" id="PF02771"/>
    </source>
</evidence>
<dbReference type="InterPro" id="IPR013786">
    <property type="entry name" value="AcylCoA_DH/ox_N"/>
</dbReference>
<dbReference type="Pfam" id="PF02770">
    <property type="entry name" value="Acyl-CoA_dh_M"/>
    <property type="match status" value="1"/>
</dbReference>
<evidence type="ECO:0000256" key="5">
    <source>
        <dbReference type="ARBA" id="ARBA00023002"/>
    </source>
</evidence>
<sequence>MQMLGTGPINEPDTRRELREMTAGLLGRHLPTEQALITDREGSFDRSLWLRLGEAGLLGIGAEERVGGSGGTVGDAVAVTEELARVLPSLAVDYVLSGMAMRMLAEPDCGPVADWLPEVAAGRMICSYGLSEPGGGTDLLALRARATEVDGEWRVSGQKTWISLAGEADQVFVLCRTDPAEKGRRSRGLSLIAVPTDQPGVAVRRVRLAGMRAAMTYEVFLDDAVAPLANLVGARGRGMQVLSKALDVERVMAAAISLGLARGALDLHIAYAREREAFGTPIGAFQAIQHPAADSIAELSAARALINSTVAMIEAGQDALAYSAMAKLFTAETAARIVDRGMRAMGAMGLADESAMQMYFRDARLQLFSPISNEMVRNLLGESLGLPRSY</sequence>
<gene>
    <name evidence="10" type="ORF">GCM10011608_44820</name>
</gene>
<dbReference type="InterPro" id="IPR046373">
    <property type="entry name" value="Acyl-CoA_Oxase/DH_mid-dom_sf"/>
</dbReference>
<evidence type="ECO:0000259" key="7">
    <source>
        <dbReference type="Pfam" id="PF00441"/>
    </source>
</evidence>
<dbReference type="SUPFAM" id="SSF56645">
    <property type="entry name" value="Acyl-CoA dehydrogenase NM domain-like"/>
    <property type="match status" value="1"/>
</dbReference>
<dbReference type="Gene3D" id="2.40.110.10">
    <property type="entry name" value="Butyryl-CoA Dehydrogenase, subunit A, domain 2"/>
    <property type="match status" value="1"/>
</dbReference>
<dbReference type="PIRSF" id="PIRSF016578">
    <property type="entry name" value="HsaA"/>
    <property type="match status" value="1"/>
</dbReference>
<keyword evidence="4 6" id="KW-0274">FAD</keyword>
<dbReference type="Proteomes" id="UP000608890">
    <property type="component" value="Unassembled WGS sequence"/>
</dbReference>
<dbReference type="InterPro" id="IPR006089">
    <property type="entry name" value="Acyl-CoA_DH_CS"/>
</dbReference>
<dbReference type="InterPro" id="IPR009075">
    <property type="entry name" value="AcylCo_DH/oxidase_C"/>
</dbReference>
<evidence type="ECO:0000259" key="8">
    <source>
        <dbReference type="Pfam" id="PF02770"/>
    </source>
</evidence>
<reference evidence="10" key="1">
    <citation type="journal article" date="2014" name="Int. J. Syst. Evol. Microbiol.">
        <title>Complete genome sequence of Corynebacterium casei LMG S-19264T (=DSM 44701T), isolated from a smear-ripened cheese.</title>
        <authorList>
            <consortium name="US DOE Joint Genome Institute (JGI-PGF)"/>
            <person name="Walter F."/>
            <person name="Albersmeier A."/>
            <person name="Kalinowski J."/>
            <person name="Ruckert C."/>
        </authorList>
    </citation>
    <scope>NUCLEOTIDE SEQUENCE</scope>
    <source>
        <strain evidence="10">CGMCC 4.7312</strain>
    </source>
</reference>
<evidence type="ECO:0000313" key="10">
    <source>
        <dbReference type="EMBL" id="GGM54955.1"/>
    </source>
</evidence>
<proteinExistence type="inferred from homology"/>
<dbReference type="InterPro" id="IPR036250">
    <property type="entry name" value="AcylCo_DH-like_C"/>
</dbReference>
<keyword evidence="11" id="KW-1185">Reference proteome</keyword>
<comment type="caution">
    <text evidence="10">The sequence shown here is derived from an EMBL/GenBank/DDBJ whole genome shotgun (WGS) entry which is preliminary data.</text>
</comment>
<evidence type="ECO:0000256" key="1">
    <source>
        <dbReference type="ARBA" id="ARBA00001974"/>
    </source>
</evidence>
<feature type="domain" description="Acyl-CoA dehydrogenase/oxidase N-terminal" evidence="9">
    <location>
        <begin position="13"/>
        <end position="105"/>
    </location>
</feature>
<comment type="cofactor">
    <cofactor evidence="1 6">
        <name>FAD</name>
        <dbReference type="ChEBI" id="CHEBI:57692"/>
    </cofactor>
</comment>
<evidence type="ECO:0000256" key="6">
    <source>
        <dbReference type="RuleBase" id="RU362125"/>
    </source>
</evidence>
<evidence type="ECO:0000256" key="4">
    <source>
        <dbReference type="ARBA" id="ARBA00022827"/>
    </source>
</evidence>
<dbReference type="PANTHER" id="PTHR43884">
    <property type="entry name" value="ACYL-COA DEHYDROGENASE"/>
    <property type="match status" value="1"/>
</dbReference>
<keyword evidence="5 6" id="KW-0560">Oxidoreductase</keyword>
<comment type="similarity">
    <text evidence="2 6">Belongs to the acyl-CoA dehydrogenase family.</text>
</comment>